<dbReference type="Proteomes" id="UP000193484">
    <property type="component" value="Unassembled WGS sequence"/>
</dbReference>
<dbReference type="STRING" id="1793.AWC04_03810"/>
<accession>A0A1X1RJ41</accession>
<evidence type="ECO:0000256" key="1">
    <source>
        <dbReference type="SAM" id="MobiDB-lite"/>
    </source>
</evidence>
<sequence length="356" mass="38450">MSTDGFAITRGARREILLRGPLTEQQLGASDEEVAYLDAHSEFQLDAHGRWQARRLPGMTALTPDDRRDAMTAARLLILNLESVPGGVRDRSAPLSDALGDRAERIYAAARDGLIAAGLVAAERGKLTDRTGDLYRMQRPAWTPKWTQSAVVVPVQEAPAPTPVEPEPTAPKPARVVEKVAAPKPATVEKPAPAPVVKQPPTPVTPDITAAITRLAEASERQAEILSVAVSEGRLERPVRSEHDAARDDLARRLCVLVGAEGQMRRGQITAGRLSKPQRKLASDALTFALGYGALKHSAGWYELGDPTRIGWTRDGFVRAVEEQVEKKRKATERKAAADANAAIAATRDRVTGRAS</sequence>
<evidence type="ECO:0000313" key="3">
    <source>
        <dbReference type="Proteomes" id="UP000193484"/>
    </source>
</evidence>
<protein>
    <submittedName>
        <fullName evidence="2">Uncharacterized protein</fullName>
    </submittedName>
</protein>
<feature type="region of interest" description="Disordered" evidence="1">
    <location>
        <begin position="328"/>
        <end position="356"/>
    </location>
</feature>
<dbReference type="AlphaFoldDB" id="A0A1X1RJ41"/>
<dbReference type="OrthoDB" id="10020947at2"/>
<feature type="compositionally biased region" description="Basic and acidic residues" evidence="1">
    <location>
        <begin position="347"/>
        <end position="356"/>
    </location>
</feature>
<comment type="caution">
    <text evidence="2">The sequence shown here is derived from an EMBL/GenBank/DDBJ whole genome shotgun (WGS) entry which is preliminary data.</text>
</comment>
<evidence type="ECO:0000313" key="2">
    <source>
        <dbReference type="EMBL" id="ORV07548.1"/>
    </source>
</evidence>
<proteinExistence type="predicted"/>
<gene>
    <name evidence="2" type="ORF">AWC04_03810</name>
</gene>
<dbReference type="RefSeq" id="WP_085093262.1">
    <property type="nucleotide sequence ID" value="NZ_AP022603.1"/>
</dbReference>
<dbReference type="EMBL" id="LQOJ01000019">
    <property type="protein sequence ID" value="ORV07548.1"/>
    <property type="molecule type" value="Genomic_DNA"/>
</dbReference>
<organism evidence="2 3">
    <name type="scientific">Mycolicibacterium fallax</name>
    <name type="common">Mycobacterium fallax</name>
    <dbReference type="NCBI Taxonomy" id="1793"/>
    <lineage>
        <taxon>Bacteria</taxon>
        <taxon>Bacillati</taxon>
        <taxon>Actinomycetota</taxon>
        <taxon>Actinomycetes</taxon>
        <taxon>Mycobacteriales</taxon>
        <taxon>Mycobacteriaceae</taxon>
        <taxon>Mycolicibacterium</taxon>
    </lineage>
</organism>
<name>A0A1X1RJ41_MYCFA</name>
<reference evidence="2 3" key="1">
    <citation type="submission" date="2016-01" db="EMBL/GenBank/DDBJ databases">
        <title>The new phylogeny of the genus Mycobacterium.</title>
        <authorList>
            <person name="Tarcisio F."/>
            <person name="Conor M."/>
            <person name="Antonella G."/>
            <person name="Elisabetta G."/>
            <person name="Giulia F.S."/>
            <person name="Sara T."/>
            <person name="Anna F."/>
            <person name="Clotilde B."/>
            <person name="Roberto B."/>
            <person name="Veronica D.S."/>
            <person name="Fabio R."/>
            <person name="Monica P."/>
            <person name="Olivier J."/>
            <person name="Enrico T."/>
            <person name="Nicola S."/>
        </authorList>
    </citation>
    <scope>NUCLEOTIDE SEQUENCE [LARGE SCALE GENOMIC DNA]</scope>
    <source>
        <strain evidence="2 3">DSM 44179</strain>
    </source>
</reference>
<keyword evidence="3" id="KW-1185">Reference proteome</keyword>